<sequence>MVTEPIPQQGVHRCRRSSLQDIQIDARVQKQWPTDRGLVVCPG</sequence>
<keyword evidence="2" id="KW-1185">Reference proteome</keyword>
<evidence type="ECO:0000313" key="2">
    <source>
        <dbReference type="Proteomes" id="UP000556329"/>
    </source>
</evidence>
<protein>
    <submittedName>
        <fullName evidence="1">Uncharacterized protein</fullName>
    </submittedName>
</protein>
<accession>A0A841PMD9</accession>
<organism evidence="1 2">
    <name type="scientific">Mesorhizobium sangaii</name>
    <dbReference type="NCBI Taxonomy" id="505389"/>
    <lineage>
        <taxon>Bacteria</taxon>
        <taxon>Pseudomonadati</taxon>
        <taxon>Pseudomonadota</taxon>
        <taxon>Alphaproteobacteria</taxon>
        <taxon>Hyphomicrobiales</taxon>
        <taxon>Phyllobacteriaceae</taxon>
        <taxon>Mesorhizobium</taxon>
    </lineage>
</organism>
<dbReference type="EMBL" id="JACHEF010000010">
    <property type="protein sequence ID" value="MBB6413838.1"/>
    <property type="molecule type" value="Genomic_DNA"/>
</dbReference>
<dbReference type="Proteomes" id="UP000556329">
    <property type="component" value="Unassembled WGS sequence"/>
</dbReference>
<proteinExistence type="predicted"/>
<dbReference type="AlphaFoldDB" id="A0A841PMD9"/>
<reference evidence="1 2" key="1">
    <citation type="submission" date="2020-08" db="EMBL/GenBank/DDBJ databases">
        <title>Genomic Encyclopedia of Type Strains, Phase IV (KMG-IV): sequencing the most valuable type-strain genomes for metagenomic binning, comparative biology and taxonomic classification.</title>
        <authorList>
            <person name="Goeker M."/>
        </authorList>
    </citation>
    <scope>NUCLEOTIDE SEQUENCE [LARGE SCALE GENOMIC DNA]</scope>
    <source>
        <strain evidence="1 2">DSM 100039</strain>
    </source>
</reference>
<evidence type="ECO:0000313" key="1">
    <source>
        <dbReference type="EMBL" id="MBB6413838.1"/>
    </source>
</evidence>
<gene>
    <name evidence="1" type="ORF">HNQ71_006547</name>
</gene>
<name>A0A841PMD9_9HYPH</name>
<comment type="caution">
    <text evidence="1">The sequence shown here is derived from an EMBL/GenBank/DDBJ whole genome shotgun (WGS) entry which is preliminary data.</text>
</comment>